<feature type="signal peptide" evidence="2">
    <location>
        <begin position="1"/>
        <end position="22"/>
    </location>
</feature>
<evidence type="ECO:0000256" key="2">
    <source>
        <dbReference type="SAM" id="SignalP"/>
    </source>
</evidence>
<dbReference type="CDD" id="cd07012">
    <property type="entry name" value="PBP2_Bug_TTT"/>
    <property type="match status" value="1"/>
</dbReference>
<dbReference type="EMBL" id="BAAAHP010000003">
    <property type="protein sequence ID" value="GAA0919241.1"/>
    <property type="molecule type" value="Genomic_DNA"/>
</dbReference>
<reference evidence="3 4" key="1">
    <citation type="journal article" date="2019" name="Int. J. Syst. Evol. Microbiol.">
        <title>The Global Catalogue of Microorganisms (GCM) 10K type strain sequencing project: providing services to taxonomists for standard genome sequencing and annotation.</title>
        <authorList>
            <consortium name="The Broad Institute Genomics Platform"/>
            <consortium name="The Broad Institute Genome Sequencing Center for Infectious Disease"/>
            <person name="Wu L."/>
            <person name="Ma J."/>
        </authorList>
    </citation>
    <scope>NUCLEOTIDE SEQUENCE [LARGE SCALE GENOMIC DNA]</scope>
    <source>
        <strain evidence="3 4">JCM 11117</strain>
    </source>
</reference>
<dbReference type="InterPro" id="IPR042100">
    <property type="entry name" value="Bug_dom1"/>
</dbReference>
<evidence type="ECO:0000313" key="3">
    <source>
        <dbReference type="EMBL" id="GAA0919241.1"/>
    </source>
</evidence>
<dbReference type="Pfam" id="PF03401">
    <property type="entry name" value="TctC"/>
    <property type="match status" value="1"/>
</dbReference>
<dbReference type="Gene3D" id="3.40.190.10">
    <property type="entry name" value="Periplasmic binding protein-like II"/>
    <property type="match status" value="1"/>
</dbReference>
<protein>
    <submittedName>
        <fullName evidence="3">Tripartite tricarboxylate transporter substrate-binding protein</fullName>
    </submittedName>
</protein>
<evidence type="ECO:0000313" key="4">
    <source>
        <dbReference type="Proteomes" id="UP001499967"/>
    </source>
</evidence>
<dbReference type="Gene3D" id="3.40.190.150">
    <property type="entry name" value="Bordetella uptake gene, domain 1"/>
    <property type="match status" value="1"/>
</dbReference>
<comment type="caution">
    <text evidence="3">The sequence shown here is derived from an EMBL/GenBank/DDBJ whole genome shotgun (WGS) entry which is preliminary data.</text>
</comment>
<organism evidence="3 4">
    <name type="scientific">Pseudonocardia zijingensis</name>
    <dbReference type="NCBI Taxonomy" id="153376"/>
    <lineage>
        <taxon>Bacteria</taxon>
        <taxon>Bacillati</taxon>
        <taxon>Actinomycetota</taxon>
        <taxon>Actinomycetes</taxon>
        <taxon>Pseudonocardiales</taxon>
        <taxon>Pseudonocardiaceae</taxon>
        <taxon>Pseudonocardia</taxon>
    </lineage>
</organism>
<sequence length="328" mass="34295">MRHLVRSTMSVLLAPVVITLSACGVTSTDGDAATGVRSLEIVVGNSPGGGYDTMARQIADVLQGEGIVGEARVTNKPGAGGTVALQQLVNMPGEAETLMTTGVAVTGALSTSDSPLSMTGATPIARILEEPMIIAVAKDSPYQNIGDLLAAWKAEPRRVTAGGGAIAGPDHQQVLLLAQAAGIDIRQVNFVTYDGGGELLPAVLGQKVAFTASGYAEWAHQIDSGEIRVLAVSSAERVETIDAPTLKEQGVDLVFSNWRGFLAPPGLSPEQETALTAALAELHESQAWQERLRQNGQLDAFLAGDEFDGFVEEEQRRVKQLATEAGLA</sequence>
<proteinExistence type="inferred from homology"/>
<evidence type="ECO:0000256" key="1">
    <source>
        <dbReference type="ARBA" id="ARBA00006987"/>
    </source>
</evidence>
<dbReference type="InterPro" id="IPR005064">
    <property type="entry name" value="BUG"/>
</dbReference>
<feature type="chain" id="PRO_5046963175" evidence="2">
    <location>
        <begin position="23"/>
        <end position="328"/>
    </location>
</feature>
<dbReference type="Proteomes" id="UP001499967">
    <property type="component" value="Unassembled WGS sequence"/>
</dbReference>
<dbReference type="SUPFAM" id="SSF53850">
    <property type="entry name" value="Periplasmic binding protein-like II"/>
    <property type="match status" value="1"/>
</dbReference>
<gene>
    <name evidence="3" type="ORF">GCM10009559_01240</name>
</gene>
<dbReference type="PANTHER" id="PTHR42928">
    <property type="entry name" value="TRICARBOXYLATE-BINDING PROTEIN"/>
    <property type="match status" value="1"/>
</dbReference>
<name>A0ABN1NYC2_9PSEU</name>
<dbReference type="RefSeq" id="WP_343937649.1">
    <property type="nucleotide sequence ID" value="NZ_BAAAHP010000003.1"/>
</dbReference>
<keyword evidence="2" id="KW-0732">Signal</keyword>
<dbReference type="PIRSF" id="PIRSF017082">
    <property type="entry name" value="YflP"/>
    <property type="match status" value="1"/>
</dbReference>
<dbReference type="PROSITE" id="PS51257">
    <property type="entry name" value="PROKAR_LIPOPROTEIN"/>
    <property type="match status" value="1"/>
</dbReference>
<dbReference type="PANTHER" id="PTHR42928:SF3">
    <property type="entry name" value="UPF0065 PROTEIN YFLP"/>
    <property type="match status" value="1"/>
</dbReference>
<keyword evidence="4" id="KW-1185">Reference proteome</keyword>
<comment type="similarity">
    <text evidence="1">Belongs to the UPF0065 (bug) family.</text>
</comment>
<accession>A0ABN1NYC2</accession>